<dbReference type="PANTHER" id="PTHR47739:SF1">
    <property type="entry name" value="TRNA1(VAL) (ADENINE(37)-N6)-METHYLTRANSFERASE"/>
    <property type="match status" value="1"/>
</dbReference>
<protein>
    <submittedName>
        <fullName evidence="2">Methyltransferase</fullName>
    </submittedName>
</protein>
<name>A0A511XGS2_9PROT</name>
<dbReference type="InterPro" id="IPR029063">
    <property type="entry name" value="SAM-dependent_MTases_sf"/>
</dbReference>
<evidence type="ECO:0000256" key="1">
    <source>
        <dbReference type="SAM" id="MobiDB-lite"/>
    </source>
</evidence>
<keyword evidence="3" id="KW-1185">Reference proteome</keyword>
<dbReference type="PANTHER" id="PTHR47739">
    <property type="entry name" value="TRNA1(VAL) (ADENINE(37)-N6)-METHYLTRANSFERASE"/>
    <property type="match status" value="1"/>
</dbReference>
<reference evidence="2 3" key="1">
    <citation type="submission" date="2019-07" db="EMBL/GenBank/DDBJ databases">
        <title>Whole genome shotgun sequence of Acetobacter oeni NBRC 105207.</title>
        <authorList>
            <person name="Hosoyama A."/>
            <person name="Uohara A."/>
            <person name="Ohji S."/>
            <person name="Ichikawa N."/>
        </authorList>
    </citation>
    <scope>NUCLEOTIDE SEQUENCE [LARGE SCALE GENOMIC DNA]</scope>
    <source>
        <strain evidence="2 3">NBRC 105207</strain>
    </source>
</reference>
<dbReference type="CDD" id="cd02440">
    <property type="entry name" value="AdoMet_MTases"/>
    <property type="match status" value="1"/>
</dbReference>
<gene>
    <name evidence="2" type="ORF">AOE01nite_03770</name>
</gene>
<dbReference type="GO" id="GO:0008168">
    <property type="term" value="F:methyltransferase activity"/>
    <property type="evidence" value="ECO:0007669"/>
    <property type="project" value="UniProtKB-KW"/>
</dbReference>
<dbReference type="Gene3D" id="3.40.50.150">
    <property type="entry name" value="Vaccinia Virus protein VP39"/>
    <property type="match status" value="1"/>
</dbReference>
<dbReference type="RefSeq" id="WP_173571861.1">
    <property type="nucleotide sequence ID" value="NZ_BJYG01000002.1"/>
</dbReference>
<organism evidence="2 3">
    <name type="scientific">Acetobacter oeni</name>
    <dbReference type="NCBI Taxonomy" id="304077"/>
    <lineage>
        <taxon>Bacteria</taxon>
        <taxon>Pseudomonadati</taxon>
        <taxon>Pseudomonadota</taxon>
        <taxon>Alphaproteobacteria</taxon>
        <taxon>Acetobacterales</taxon>
        <taxon>Acetobacteraceae</taxon>
        <taxon>Acetobacter</taxon>
    </lineage>
</organism>
<evidence type="ECO:0000313" key="3">
    <source>
        <dbReference type="Proteomes" id="UP000321746"/>
    </source>
</evidence>
<comment type="caution">
    <text evidence="2">The sequence shown here is derived from an EMBL/GenBank/DDBJ whole genome shotgun (WGS) entry which is preliminary data.</text>
</comment>
<evidence type="ECO:0000313" key="2">
    <source>
        <dbReference type="EMBL" id="GEN62153.1"/>
    </source>
</evidence>
<feature type="region of interest" description="Disordered" evidence="1">
    <location>
        <begin position="1"/>
        <end position="22"/>
    </location>
</feature>
<sequence>MDGQAARPATPAPAGGHDATEGTLLGGTVRYRQFRSGYRTGLEPVLMAALVPARRGERVVEAGCGAGAGLLCLMQRVAGLEGVGIELDPDTAWLAGENFRSNGRDDLTVLNADITGCALRGLLSDSAAPCGCPPGICRPGPLPLDYRFDHAFANPPWHRVNTTPSPEGRRDKARRALPDTIPAWISALAALLRPKGSLTLALPADLAAPALAACEKSDIGSAEIVPLWPEPGREARILLIRGRLHGRAGSRLLPGLVLHHAGGRFTPEAEAVLRDGQALFPETFRATHRRTRAFPSC</sequence>
<dbReference type="Proteomes" id="UP000321746">
    <property type="component" value="Unassembled WGS sequence"/>
</dbReference>
<proteinExistence type="predicted"/>
<dbReference type="InterPro" id="IPR050210">
    <property type="entry name" value="tRNA_Adenine-N(6)_MTase"/>
</dbReference>
<dbReference type="SUPFAM" id="SSF53335">
    <property type="entry name" value="S-adenosyl-L-methionine-dependent methyltransferases"/>
    <property type="match status" value="1"/>
</dbReference>
<keyword evidence="2" id="KW-0808">Transferase</keyword>
<dbReference type="EMBL" id="BJYG01000002">
    <property type="protein sequence ID" value="GEN62153.1"/>
    <property type="molecule type" value="Genomic_DNA"/>
</dbReference>
<accession>A0A511XGS2</accession>
<dbReference type="GO" id="GO:0032259">
    <property type="term" value="P:methylation"/>
    <property type="evidence" value="ECO:0007669"/>
    <property type="project" value="UniProtKB-KW"/>
</dbReference>
<dbReference type="AlphaFoldDB" id="A0A511XGS2"/>
<keyword evidence="2" id="KW-0489">Methyltransferase</keyword>
<feature type="compositionally biased region" description="Low complexity" evidence="1">
    <location>
        <begin position="1"/>
        <end position="14"/>
    </location>
</feature>